<evidence type="ECO:0000313" key="2">
    <source>
        <dbReference type="Proteomes" id="UP001159363"/>
    </source>
</evidence>
<accession>A0ABQ9GE91</accession>
<comment type="caution">
    <text evidence="1">The sequence shown here is derived from an EMBL/GenBank/DDBJ whole genome shotgun (WGS) entry which is preliminary data.</text>
</comment>
<reference evidence="1 2" key="1">
    <citation type="submission" date="2023-02" db="EMBL/GenBank/DDBJ databases">
        <title>LHISI_Scaffold_Assembly.</title>
        <authorList>
            <person name="Stuart O.P."/>
            <person name="Cleave R."/>
            <person name="Magrath M.J.L."/>
            <person name="Mikheyev A.S."/>
        </authorList>
    </citation>
    <scope>NUCLEOTIDE SEQUENCE [LARGE SCALE GENOMIC DNA]</scope>
    <source>
        <strain evidence="1">Daus_M_001</strain>
        <tissue evidence="1">Leg muscle</tissue>
    </source>
</reference>
<evidence type="ECO:0000313" key="1">
    <source>
        <dbReference type="EMBL" id="KAJ8870728.1"/>
    </source>
</evidence>
<gene>
    <name evidence="1" type="ORF">PR048_029753</name>
</gene>
<name>A0ABQ9GE91_9NEOP</name>
<keyword evidence="2" id="KW-1185">Reference proteome</keyword>
<sequence length="68" mass="7597">MPEAAITSESCYKHREGRIKRANDLAESISSDETNQALFLVMVQHLPKLSNHFDADYVTIEAAAEADF</sequence>
<organism evidence="1 2">
    <name type="scientific">Dryococelus australis</name>
    <dbReference type="NCBI Taxonomy" id="614101"/>
    <lineage>
        <taxon>Eukaryota</taxon>
        <taxon>Metazoa</taxon>
        <taxon>Ecdysozoa</taxon>
        <taxon>Arthropoda</taxon>
        <taxon>Hexapoda</taxon>
        <taxon>Insecta</taxon>
        <taxon>Pterygota</taxon>
        <taxon>Neoptera</taxon>
        <taxon>Polyneoptera</taxon>
        <taxon>Phasmatodea</taxon>
        <taxon>Verophasmatodea</taxon>
        <taxon>Anareolatae</taxon>
        <taxon>Phasmatidae</taxon>
        <taxon>Eurycanthinae</taxon>
        <taxon>Dryococelus</taxon>
    </lineage>
</organism>
<dbReference type="Proteomes" id="UP001159363">
    <property type="component" value="Chromosome 12"/>
</dbReference>
<dbReference type="EMBL" id="JARBHB010000013">
    <property type="protein sequence ID" value="KAJ8870728.1"/>
    <property type="molecule type" value="Genomic_DNA"/>
</dbReference>
<proteinExistence type="predicted"/>
<protein>
    <submittedName>
        <fullName evidence="1">Uncharacterized protein</fullName>
    </submittedName>
</protein>